<dbReference type="PANTHER" id="PTHR43804:SF7">
    <property type="entry name" value="LD18447P"/>
    <property type="match status" value="1"/>
</dbReference>
<feature type="domain" description="Peptide chain release factor" evidence="4">
    <location>
        <begin position="2"/>
        <end position="63"/>
    </location>
</feature>
<comment type="caution">
    <text evidence="5">The sequence shown here is derived from an EMBL/GenBank/DDBJ whole genome shotgun (WGS) entry which is preliminary data.</text>
</comment>
<dbReference type="Proteomes" id="UP000230972">
    <property type="component" value="Unassembled WGS sequence"/>
</dbReference>
<dbReference type="GO" id="GO:0005737">
    <property type="term" value="C:cytoplasm"/>
    <property type="evidence" value="ECO:0007669"/>
    <property type="project" value="UniProtKB-ARBA"/>
</dbReference>
<comment type="similarity">
    <text evidence="1">Belongs to the prokaryotic/mitochondrial release factor family.</text>
</comment>
<dbReference type="EMBL" id="PEWC01000030">
    <property type="protein sequence ID" value="PIU71785.1"/>
    <property type="molecule type" value="Genomic_DNA"/>
</dbReference>
<keyword evidence="3" id="KW-0648">Protein biosynthesis</keyword>
<protein>
    <submittedName>
        <fullName evidence="5">Peptide chain release factor 1</fullName>
    </submittedName>
</protein>
<proteinExistence type="inferred from homology"/>
<reference evidence="6" key="1">
    <citation type="submission" date="2017-09" db="EMBL/GenBank/DDBJ databases">
        <title>Depth-based differentiation of microbial function through sediment-hosted aquifers and enrichment of novel symbionts in the deep terrestrial subsurface.</title>
        <authorList>
            <person name="Probst A.J."/>
            <person name="Ladd B."/>
            <person name="Jarett J.K."/>
            <person name="Geller-Mcgrath D.E."/>
            <person name="Sieber C.M.K."/>
            <person name="Emerson J.B."/>
            <person name="Anantharaman K."/>
            <person name="Thomas B.C."/>
            <person name="Malmstrom R."/>
            <person name="Stieglmeier M."/>
            <person name="Klingl A."/>
            <person name="Woyke T."/>
            <person name="Ryan C.M."/>
            <person name="Banfield J.F."/>
        </authorList>
    </citation>
    <scope>NUCLEOTIDE SEQUENCE [LARGE SCALE GENOMIC DNA]</scope>
</reference>
<dbReference type="SMART" id="SM00937">
    <property type="entry name" value="PCRF"/>
    <property type="match status" value="1"/>
</dbReference>
<dbReference type="InterPro" id="IPR000352">
    <property type="entry name" value="Pep_chain_release_fac_I"/>
</dbReference>
<dbReference type="PANTHER" id="PTHR43804">
    <property type="entry name" value="LD18447P"/>
    <property type="match status" value="1"/>
</dbReference>
<organism evidence="5 6">
    <name type="scientific">Candidatus Woesebacteria bacterium CG06_land_8_20_14_3_00_39_27</name>
    <dbReference type="NCBI Taxonomy" id="1975057"/>
    <lineage>
        <taxon>Bacteria</taxon>
        <taxon>Candidatus Woeseibacteriota</taxon>
    </lineage>
</organism>
<evidence type="ECO:0000256" key="1">
    <source>
        <dbReference type="ARBA" id="ARBA00010835"/>
    </source>
</evidence>
<evidence type="ECO:0000313" key="5">
    <source>
        <dbReference type="EMBL" id="PIU71785.1"/>
    </source>
</evidence>
<keyword evidence="2" id="KW-0488">Methylation</keyword>
<dbReference type="GO" id="GO:0003747">
    <property type="term" value="F:translation release factor activity"/>
    <property type="evidence" value="ECO:0007669"/>
    <property type="project" value="InterPro"/>
</dbReference>
<dbReference type="AlphaFoldDB" id="A0A2M7AQ55"/>
<dbReference type="InterPro" id="IPR050057">
    <property type="entry name" value="Prokaryotic/Mito_RF"/>
</dbReference>
<dbReference type="Gene3D" id="3.30.160.20">
    <property type="match status" value="1"/>
</dbReference>
<accession>A0A2M7AQ55</accession>
<feature type="non-terminal residue" evidence="5">
    <location>
        <position position="142"/>
    </location>
</feature>
<evidence type="ECO:0000256" key="2">
    <source>
        <dbReference type="ARBA" id="ARBA00022481"/>
    </source>
</evidence>
<evidence type="ECO:0000313" key="6">
    <source>
        <dbReference type="Proteomes" id="UP000230972"/>
    </source>
</evidence>
<dbReference type="SUPFAM" id="SSF75620">
    <property type="entry name" value="Release factor"/>
    <property type="match status" value="1"/>
</dbReference>
<dbReference type="Pfam" id="PF00472">
    <property type="entry name" value="RF-1"/>
    <property type="match status" value="1"/>
</dbReference>
<gene>
    <name evidence="5" type="ORF">COS80_01345</name>
</gene>
<name>A0A2M7AQ55_9BACT</name>
<dbReference type="Gene3D" id="3.30.70.1660">
    <property type="match status" value="1"/>
</dbReference>
<dbReference type="Pfam" id="PF03462">
    <property type="entry name" value="PCRF"/>
    <property type="match status" value="1"/>
</dbReference>
<sequence length="142" mass="15847">MELQTVYLETRGATGGDEAKIWADDLYRMYFRYSLKKGWKITSVSENVLQIAGVGVWGQLKNESGVHRVQRIPTTERHGRIHTSTATVVVLPEIKEGEVTINPQDVEMQFFHASSKGGQNVQKVSTAVRLIHKPTGLIVATQ</sequence>
<dbReference type="InterPro" id="IPR005139">
    <property type="entry name" value="PCRF"/>
</dbReference>
<dbReference type="InterPro" id="IPR045853">
    <property type="entry name" value="Pep_chain_release_fac_I_sf"/>
</dbReference>
<evidence type="ECO:0000259" key="4">
    <source>
        <dbReference type="SMART" id="SM00937"/>
    </source>
</evidence>
<evidence type="ECO:0000256" key="3">
    <source>
        <dbReference type="ARBA" id="ARBA00022917"/>
    </source>
</evidence>